<proteinExistence type="predicted"/>
<dbReference type="Proteomes" id="UP000193642">
    <property type="component" value="Unassembled WGS sequence"/>
</dbReference>
<dbReference type="GO" id="GO:0006888">
    <property type="term" value="P:endoplasmic reticulum to Golgi vesicle-mediated transport"/>
    <property type="evidence" value="ECO:0007669"/>
    <property type="project" value="TreeGrafter"/>
</dbReference>
<feature type="domain" description="ZW10 C-terminal helical" evidence="2">
    <location>
        <begin position="179"/>
        <end position="347"/>
    </location>
</feature>
<organism evidence="3 4">
    <name type="scientific">Rhizoclosmatium globosum</name>
    <dbReference type="NCBI Taxonomy" id="329046"/>
    <lineage>
        <taxon>Eukaryota</taxon>
        <taxon>Fungi</taxon>
        <taxon>Fungi incertae sedis</taxon>
        <taxon>Chytridiomycota</taxon>
        <taxon>Chytridiomycota incertae sedis</taxon>
        <taxon>Chytridiomycetes</taxon>
        <taxon>Chytridiales</taxon>
        <taxon>Chytriomycetaceae</taxon>
        <taxon>Rhizoclosmatium</taxon>
    </lineage>
</organism>
<gene>
    <name evidence="3" type="ORF">BCR33DRAFT_15502</name>
</gene>
<dbReference type="GO" id="GO:1990423">
    <property type="term" value="C:RZZ complex"/>
    <property type="evidence" value="ECO:0007669"/>
    <property type="project" value="TreeGrafter"/>
</dbReference>
<feature type="domain" description="Centromere/kinetochore protein zw10 C-terminal" evidence="1">
    <location>
        <begin position="20"/>
        <end position="157"/>
    </location>
</feature>
<dbReference type="Pfam" id="PF22766">
    <property type="entry name" value="ZW10_C2"/>
    <property type="match status" value="1"/>
</dbReference>
<keyword evidence="4" id="KW-1185">Reference proteome</keyword>
<dbReference type="GO" id="GO:0005737">
    <property type="term" value="C:cytoplasm"/>
    <property type="evidence" value="ECO:0007669"/>
    <property type="project" value="GOC"/>
</dbReference>
<dbReference type="GO" id="GO:0007094">
    <property type="term" value="P:mitotic spindle assembly checkpoint signaling"/>
    <property type="evidence" value="ECO:0007669"/>
    <property type="project" value="TreeGrafter"/>
</dbReference>
<comment type="caution">
    <text evidence="3">The sequence shown here is derived from an EMBL/GenBank/DDBJ whole genome shotgun (WGS) entry which is preliminary data.</text>
</comment>
<evidence type="ECO:0000259" key="1">
    <source>
        <dbReference type="Pfam" id="PF20666"/>
    </source>
</evidence>
<dbReference type="PANTHER" id="PTHR12205:SF0">
    <property type="entry name" value="CENTROMERE_KINETOCHORE PROTEIN ZW10 HOMOLOG"/>
    <property type="match status" value="1"/>
</dbReference>
<dbReference type="InterPro" id="IPR055148">
    <property type="entry name" value="ZW10_C_2"/>
</dbReference>
<sequence>MPLLYPPGSTGAELLEGLLVFPRCSISRRTHQVVKLLDEIIEEGTAEGVSPYCASRFYLLTRDLLTLHLTLTPIKHGQHLKKLPQASLIYHNDCLFLADHLIRTVGPTVRVGVSTKFGDKRLVLESEVSYIDLAAQFRNSGMEVFNNQLMAQKTHILELISSTNGLGMGDDARALEVQKMLSQVMYSTRQVISVWAPPMSPVAFHKKLICALAGWIISAVTVEILSAIDIADEESHRLNEMMHKLERSCTLLFVGDSDEPSSTEYEEGQALLRRHVGVEFTKYRKLKEMMVMSFAGIMDLFRGGRGDGFLHDEEEGGLNEFSGEELCGLVRALFSDTPLRQKNLAEIREMRGM</sequence>
<dbReference type="Gene3D" id="1.10.357.150">
    <property type="match status" value="1"/>
</dbReference>
<dbReference type="EMBL" id="MCGO01000010">
    <property type="protein sequence ID" value="ORY48983.1"/>
    <property type="molecule type" value="Genomic_DNA"/>
</dbReference>
<dbReference type="OrthoDB" id="534815at2759"/>
<evidence type="ECO:0000259" key="2">
    <source>
        <dbReference type="Pfam" id="PF22766"/>
    </source>
</evidence>
<dbReference type="InterPro" id="IPR046362">
    <property type="entry name" value="Zw10/DSL1_C_sf"/>
</dbReference>
<dbReference type="AlphaFoldDB" id="A0A1Y2CPR9"/>
<dbReference type="STRING" id="329046.A0A1Y2CPR9"/>
<evidence type="ECO:0000313" key="3">
    <source>
        <dbReference type="EMBL" id="ORY48983.1"/>
    </source>
</evidence>
<dbReference type="InterPro" id="IPR048343">
    <property type="entry name" value="ZW10_C"/>
</dbReference>
<dbReference type="PANTHER" id="PTHR12205">
    <property type="entry name" value="CENTROMERE/KINETOCHORE PROTEIN ZW10"/>
    <property type="match status" value="1"/>
</dbReference>
<reference evidence="3 4" key="1">
    <citation type="submission" date="2016-07" db="EMBL/GenBank/DDBJ databases">
        <title>Pervasive Adenine N6-methylation of Active Genes in Fungi.</title>
        <authorList>
            <consortium name="DOE Joint Genome Institute"/>
            <person name="Mondo S.J."/>
            <person name="Dannebaum R.O."/>
            <person name="Kuo R.C."/>
            <person name="Labutti K."/>
            <person name="Haridas S."/>
            <person name="Kuo A."/>
            <person name="Salamov A."/>
            <person name="Ahrendt S.R."/>
            <person name="Lipzen A."/>
            <person name="Sullivan W."/>
            <person name="Andreopoulos W.B."/>
            <person name="Clum A."/>
            <person name="Lindquist E."/>
            <person name="Daum C."/>
            <person name="Ramamoorthy G.K."/>
            <person name="Gryganskyi A."/>
            <person name="Culley D."/>
            <person name="Magnuson J.K."/>
            <person name="James T.Y."/>
            <person name="O'Malley M.A."/>
            <person name="Stajich J.E."/>
            <person name="Spatafora J.W."/>
            <person name="Visel A."/>
            <person name="Grigoriev I.V."/>
        </authorList>
    </citation>
    <scope>NUCLEOTIDE SEQUENCE [LARGE SCALE GENOMIC DNA]</scope>
    <source>
        <strain evidence="3 4">JEL800</strain>
    </source>
</reference>
<evidence type="ECO:0000313" key="4">
    <source>
        <dbReference type="Proteomes" id="UP000193642"/>
    </source>
</evidence>
<accession>A0A1Y2CPR9</accession>
<protein>
    <submittedName>
        <fullName evidence="3">Zw10-domain-containing protein</fullName>
    </submittedName>
</protein>
<name>A0A1Y2CPR9_9FUNG</name>
<dbReference type="Pfam" id="PF20666">
    <property type="entry name" value="ZW10_C"/>
    <property type="match status" value="1"/>
</dbReference>